<feature type="signal peptide" evidence="1">
    <location>
        <begin position="1"/>
        <end position="23"/>
    </location>
</feature>
<dbReference type="AlphaFoldDB" id="A0A538SG58"/>
<sequence>MSRTRAFLVALMLVGLGATRASAGVQVRLGVRPDTLRHCGQGQLALALWNDDAQPLRVRVYVSLAYESAEIGPVQLRTRLGPNELKKRAFDFPVPAALPIGHYALRMLAVASDSSRSEAIAPFVVLGSACTIGDAPPTPASVLLAVLAAGTGLDFPTPTVRGSWGALKQRYDSKAR</sequence>
<evidence type="ECO:0000313" key="2">
    <source>
        <dbReference type="EMBL" id="TMQ50359.1"/>
    </source>
</evidence>
<organism evidence="2 3">
    <name type="scientific">Eiseniibacteriota bacterium</name>
    <dbReference type="NCBI Taxonomy" id="2212470"/>
    <lineage>
        <taxon>Bacteria</taxon>
        <taxon>Candidatus Eiseniibacteriota</taxon>
    </lineage>
</organism>
<evidence type="ECO:0000313" key="3">
    <source>
        <dbReference type="Proteomes" id="UP000317716"/>
    </source>
</evidence>
<feature type="chain" id="PRO_5022095261" evidence="1">
    <location>
        <begin position="24"/>
        <end position="176"/>
    </location>
</feature>
<evidence type="ECO:0000256" key="1">
    <source>
        <dbReference type="SAM" id="SignalP"/>
    </source>
</evidence>
<keyword evidence="1" id="KW-0732">Signal</keyword>
<dbReference type="Proteomes" id="UP000317716">
    <property type="component" value="Unassembled WGS sequence"/>
</dbReference>
<protein>
    <submittedName>
        <fullName evidence="2">Uncharacterized protein</fullName>
    </submittedName>
</protein>
<reference evidence="2 3" key="1">
    <citation type="journal article" date="2019" name="Nat. Microbiol.">
        <title>Mediterranean grassland soil C-N compound turnover is dependent on rainfall and depth, and is mediated by genomically divergent microorganisms.</title>
        <authorList>
            <person name="Diamond S."/>
            <person name="Andeer P.F."/>
            <person name="Li Z."/>
            <person name="Crits-Christoph A."/>
            <person name="Burstein D."/>
            <person name="Anantharaman K."/>
            <person name="Lane K.R."/>
            <person name="Thomas B.C."/>
            <person name="Pan C."/>
            <person name="Northen T.R."/>
            <person name="Banfield J.F."/>
        </authorList>
    </citation>
    <scope>NUCLEOTIDE SEQUENCE [LARGE SCALE GENOMIC DNA]</scope>
    <source>
        <strain evidence="2">WS_2</strain>
    </source>
</reference>
<gene>
    <name evidence="2" type="ORF">E6K72_11485</name>
</gene>
<comment type="caution">
    <text evidence="2">The sequence shown here is derived from an EMBL/GenBank/DDBJ whole genome shotgun (WGS) entry which is preliminary data.</text>
</comment>
<accession>A0A538SG58</accession>
<dbReference type="EMBL" id="VBOS01000415">
    <property type="protein sequence ID" value="TMQ50359.1"/>
    <property type="molecule type" value="Genomic_DNA"/>
</dbReference>
<name>A0A538SG58_UNCEI</name>
<proteinExistence type="predicted"/>